<name>E8QDD3_HELP7</name>
<protein>
    <submittedName>
        <fullName evidence="1">Uncharacterized protein</fullName>
    </submittedName>
</protein>
<accession>E8QDD3</accession>
<dbReference type="AlphaFoldDB" id="E8QDD3"/>
<reference evidence="2" key="1">
    <citation type="submission" date="2010-11" db="EMBL/GenBank/DDBJ databases">
        <title>Genome sequence of Helicobacter pylori strain India7.</title>
        <authorList>
            <person name="Kersulyte D."/>
            <person name="Mukhopadhyay A."/>
            <person name="Choudhury A."/>
            <person name="Nair G.B."/>
            <person name="Berg D.E."/>
        </authorList>
    </citation>
    <scope>NUCLEOTIDE SEQUENCE [LARGE SCALE GENOMIC DNA]</scope>
    <source>
        <strain evidence="2">India7</strain>
    </source>
</reference>
<sequence>MLWSKNIRGYQNLRVVLEYIRFYRIQSALIVSFGVIPQKSEFFVKNRLNKSFYFLKMYLYIKIYI</sequence>
<gene>
    <name evidence="1" type="ordered locus">HPIN_00355</name>
</gene>
<evidence type="ECO:0000313" key="1">
    <source>
        <dbReference type="EMBL" id="ADU79331.1"/>
    </source>
</evidence>
<dbReference type="KEGG" id="hpn:HPIN_00355"/>
<organism evidence="1 2">
    <name type="scientific">Helicobacter pylori (strain India7)</name>
    <dbReference type="NCBI Taxonomy" id="907238"/>
    <lineage>
        <taxon>Bacteria</taxon>
        <taxon>Pseudomonadati</taxon>
        <taxon>Campylobacterota</taxon>
        <taxon>Epsilonproteobacteria</taxon>
        <taxon>Campylobacterales</taxon>
        <taxon>Helicobacteraceae</taxon>
        <taxon>Helicobacter</taxon>
    </lineage>
</organism>
<dbReference type="EMBL" id="CP002331">
    <property type="protein sequence ID" value="ADU79331.1"/>
    <property type="molecule type" value="Genomic_DNA"/>
</dbReference>
<dbReference type="HOGENOM" id="CLU_2843835_0_0_7"/>
<evidence type="ECO:0000313" key="2">
    <source>
        <dbReference type="Proteomes" id="UP000009059"/>
    </source>
</evidence>
<dbReference type="Proteomes" id="UP000009059">
    <property type="component" value="Chromosome"/>
</dbReference>
<proteinExistence type="predicted"/>